<feature type="compositionally biased region" description="Acidic residues" evidence="1">
    <location>
        <begin position="141"/>
        <end position="150"/>
    </location>
</feature>
<dbReference type="Proteomes" id="UP000028834">
    <property type="component" value="Unassembled WGS sequence"/>
</dbReference>
<dbReference type="EMBL" id="AFYV02000230">
    <property type="protein sequence ID" value="KFG65688.1"/>
    <property type="molecule type" value="Genomic_DNA"/>
</dbReference>
<gene>
    <name evidence="2" type="ORF">TGRUB_428880</name>
</gene>
<feature type="region of interest" description="Disordered" evidence="1">
    <location>
        <begin position="70"/>
        <end position="93"/>
    </location>
</feature>
<accession>A0A086M9X0</accession>
<organism evidence="2 3">
    <name type="scientific">Toxoplasma gondii RUB</name>
    <dbReference type="NCBI Taxonomy" id="935652"/>
    <lineage>
        <taxon>Eukaryota</taxon>
        <taxon>Sar</taxon>
        <taxon>Alveolata</taxon>
        <taxon>Apicomplexa</taxon>
        <taxon>Conoidasida</taxon>
        <taxon>Coccidia</taxon>
        <taxon>Eucoccidiorida</taxon>
        <taxon>Eimeriorina</taxon>
        <taxon>Sarcocystidae</taxon>
        <taxon>Toxoplasma</taxon>
    </lineage>
</organism>
<evidence type="ECO:0000313" key="2">
    <source>
        <dbReference type="EMBL" id="KFG65688.1"/>
    </source>
</evidence>
<dbReference type="VEuPathDB" id="ToxoDB:TGRUB_428880"/>
<sequence length="197" mass="22261">MWLEKALYTWSRPDEAPFEFRRCEGRYRSFWEVPDCQPPTEATYEAVEALVETRLVECQAPRLRELTDSTEEARLDARPGEAANHRTAESLPAPAARLHELATLREGKEQAVDSLQEAQEEKAEEANEEESEETARSWDAFWEEAFEEANESASEKAEKAESNGDAQLEFRESEGDRHGQDEGGGANAAKKLAERKA</sequence>
<reference evidence="2 3" key="1">
    <citation type="submission" date="2014-05" db="EMBL/GenBank/DDBJ databases">
        <authorList>
            <person name="Sibley D."/>
            <person name="Venepally P."/>
            <person name="Karamycheva S."/>
            <person name="Hadjithomas M."/>
            <person name="Khan A."/>
            <person name="Brunk B."/>
            <person name="Roos D."/>
            <person name="Caler E."/>
            <person name="Lorenzi H."/>
        </authorList>
    </citation>
    <scope>NUCLEOTIDE SEQUENCE [LARGE SCALE GENOMIC DNA]</scope>
    <source>
        <strain evidence="2 3">RUB</strain>
    </source>
</reference>
<proteinExistence type="predicted"/>
<comment type="caution">
    <text evidence="2">The sequence shown here is derived from an EMBL/GenBank/DDBJ whole genome shotgun (WGS) entry which is preliminary data.</text>
</comment>
<feature type="region of interest" description="Disordered" evidence="1">
    <location>
        <begin position="110"/>
        <end position="197"/>
    </location>
</feature>
<feature type="compositionally biased region" description="Basic and acidic residues" evidence="1">
    <location>
        <begin position="153"/>
        <end position="181"/>
    </location>
</feature>
<evidence type="ECO:0000313" key="3">
    <source>
        <dbReference type="Proteomes" id="UP000028834"/>
    </source>
</evidence>
<dbReference type="AlphaFoldDB" id="A0A086M9X0"/>
<evidence type="ECO:0000256" key="1">
    <source>
        <dbReference type="SAM" id="MobiDB-lite"/>
    </source>
</evidence>
<name>A0A086M9X0_TOXGO</name>
<protein>
    <submittedName>
        <fullName evidence="2">NLI interacting factor family phosphatase</fullName>
    </submittedName>
</protein>
<feature type="compositionally biased region" description="Basic and acidic residues" evidence="1">
    <location>
        <begin position="70"/>
        <end position="88"/>
    </location>
</feature>